<feature type="compositionally biased region" description="Gly residues" evidence="1">
    <location>
        <begin position="5036"/>
        <end position="5049"/>
    </location>
</feature>
<sequence>MMDLSYTRIDKILFKTINIRNRGSLHMDNREAQHILDGRSLHVYPGGLLKAKNLLVTAENVTIDVMGAVEADHTGFCNNEGPGAGFRIDSYGTGGSHGGEGGSESAVHMAPPAYGFFIEPHQFGSGGGDGSEGRGGCGGGILVFNHVNSTVTVDGRLSANGENGGTTSGGGSGGSIHVICHEFDGSNTGIVQVTGGSGRNGGAGGRLAVEYKIKHFIGDLKSEGGQGLKGENGAAGTIFTKDHGSGGTKTLMIYNMRGKGQSTVSTQDRKTKITLPENKTEDYDMDIMDLGDYAQVGLLATDSAGNPSNGSRALKLTHVQGDHTATIHVEKGMKLNIDFNASAVLSFNIVLYEEASVNLPYDTYLRDSSVILYGGILESLNTLNISLNGAFILYPPARLNKTQSDRSSTLYLNSISILDGGVFRYEGTPQNNDELRIVLDGGLVIRGGGELHANKLHLTAVNITVDTEGLVNASNQGWPPNSGPGAGVSNSQGSSGGSHGGLGGMGSGVSYAGLAYGKLHSPMDYGSGGGAGSTVKDSGLGGGVVYMEARNVFEMDGIIMADGGDAEANDVGGGSGGSILLKAGSFIGTGKVSASGGAGSCVPNCAQCDGERRCLQCQQYYYWQSYRCSTSPIQTPPLVVGGGGGGGRIAVYAKNSYQFRGTYQTYGGNGFYEQGGSGTVFTMVPNGSGGNISTVTIDNNGYSPRNQYITNRLQDSMRTYIITYDDDTNSTMTFDHVNILGKGHLAFRNMTPAPVQITIRNFHGDKSGMLHTSVDQNIIIKDGDVPFPASFRVYDASNITLPADIQLTDLTYKTIYMDGIIDGVRKLSVGRGVNFFIGNKGHYKNHDLLHFGLESLEIYADGKLSSSYLNEHKPSLSLQIDKQLRLHSGSRIETPWLEVSADTIQVDVAGIIDTSGRAMSDIYQSGISTIRGGGSGGGNGAAGGQAAEQRVVGSPPSYGSLYTPLEYGGNGGSGGGDPHDLKCGSSVLNVGGKGGGVINLRVNRNLTLDGELRSDGKLGSGAMAGGGAGGSIYIVTKEFHGEGVITVIGGSIAGGATCLGGGGGGGRVAIHYEMSTFGGSVYSHGGHGYECGGAGTVLWRQLLNGGHSDRLFVDNKDLCVPKSSHIDWGILSDAHRGEHSFHTWLYDPRNIANIVANNGTFTHEFNEIHLSGQAQLALHRRNIDSYKQFIVIHKTTGLKNGMFHIGQYQEILAKLPPDSPELKFGLVVYPGGTMRAEKTLLINSITLEMEGLLSGVENLIIGPKGKVILRPFGNSTILRTSEITFSGVTVQGGGKLVIDSNSNGMIFRGDSLKIESGGVLETDKLEIFIQELEVEDSGIITADGKSRQFNGGLGVGVNGAGAGHGGQGGKGSYTNAGGMFYGHTTKPTDFGSNGRKSNLFGEGFIEIYGGGVITMHINKSARIDGTIQCNGGNGDGGSGGASGGSILLETTWLYGKGVLQVNGGKGSDQTGGGSGGRLAVYYQHEEFTGTYTAYGGDSGSGVGAAGTVYVESAGTKILVIDNRRPHTVKHIISNFDQEGLARSDSSRTWVTFQDDTSLHLDVVYLQNGAHLGLEPTRNVSQPHHFDIRVLKGNNYINQKDLTGTLHIGPHHLVSISNVDLYMPANVLVYENGTLELPPKVKWYNTLNHVWGVLRGVQEVTLVHSGLNLYSTSRTEGDNSAASYHFTSIEILADSAMTLISKVATDVFSLSAQRVFLGATGKLHASNLVIEANTLETEDGAVIDLDGQGYTASGPGYWPNMAGASHGGYGGHPSGTEQTGSCYDYFRHPTLPGSGGKNSKGGGVLQLDASSVIHDGVIMARGSSGSSDSGGGAGGSVWISADTLQITGKIHVDGGSGSTNTKVSPYTGGGGGGGGLLALIYSSGHIEGHLTAYGGVAGYGAQAGAAGIIYTEQRDLYQTFSKALIKNFLTTSAVSTLVVPESVANIELDQLQIEGNATVGFKPRSSNLRVELARIARNPSAILQVDKFVEVYLTTRSSSISDKLILNTSIYVAEHGTIDLPQLIVIEQGVILEICGSLTTNTRDILVRNNGYLKISYPGASGILQLETESVLNLHSLAIDYEGHLGPSSRCFPTSKKVILSLKYFNHTSDFHLDNSINLSSGYETVNLSIVGEPLNRTCPPDSNLVLLRKQYCYLYPGDYTFNSITVESGAELRLEGEQYGQNKTKITANIITVKSNSRIAGNGTGHQFSGQGESTAANMGATHGGNGVRNIAASYGSITNPTSYGSNGYHATHLSGRGGGQIELIVKEELILDGEIDMSGGDSPTSGGSGGSIKVVTNSLSGSGAILAEGGSGGGGGGRIAVTVNGTNSFSGRISAKGGKLNRDQGSAGTIYLNENGLKRLIISGPSSEKTVITINSDLDTTSWLLELRDGTICEIQQNISLHEFYSAGSGEMLVIGPNSHVTIQNFTNEYSGSHCNLIIESAGKLVHRGTLYVSGNSPKLEVKEGAIVDADKLVIGNDGILTVASTGKIQVSDLHINEGSQIKLQRGSYMGLAQGRVNLHSIHLGYNSTMSFSDENITIDVKSFEMDPMSAIDLLASIKEIHISADNIKIQDGAVVLASGGGNITGPGRGLGTSGASYGGEGGGNSGTIYGSTDNPTELGSGTSFSRGGGIITLNGQNMVDLDGTLAVDGSNGDSTYGGASGGSIIIKAEALRGHGHIYSRGGKGTVTTAGGGGGRIAIHVGSISNFYGDIVASGGEGSTNGAAGTVYQSYTISGASKKKLIVDNSHQESNSNTVITNMSFISELELTGNARVLFNTSHLFVESIDGDYSGKFTVQKGQEVNIATMYGTQHAYGLKCKLVVASGGTATLPAKLLLKDEEKSSLDELNLNVQGTVLGLRDLTVAAGGIASFGHDSRSGLDKNKLDDESTLVLNNLDVTTFGTILLGMDSSSVYTLSLRDELNIKYGAVLKGMNLDITSPKLQVAYSGMLHVNEGGNPSQTGIGAGAHGSGASFGGAGGTSHSGTSPSLSFYGSFTTVTEAGSGGGNTSSGGTGGHGGGILHISVTEHLILNGIISSDGGPGLSGGGGGTGGSVAIITVDMSGAGSISVHGGDSDSGGGGGGGRVVLDVMGVYNFSGSQNLKGGSSKTGGAGGSGTVYLKTIVNNLPNFELKVSNMGTSGTKQGHTYIDYRHSPKISVDKLDIGTNTVLNFVTSGLYFEAEILTCELGSTVIVHDYVIFSADINMDYTKPRCSFNIRQEGELRLPNKVELLGASNSFDGTLTNIRDLIISSHQEATFSAKTKTASFANGKYTYRSLPGAYRFSTFTIKDHAKVKFEATGQLQQLGKLELHYRAVLFGEKLLLWSNYIIIHPGSVMNLTGRGHPASTGPGHGQMVSGIGTGGGHGAAGGSTSEATPGGSHYGLTRDPIQMGSGGGNSTSAGIGGSGGGLVNITLETGLSIEGSILVNGENGNGVNAGGGSGGTVTINTPMIIGSGLIASNGGKGSGKGGGGAGGRIKINARTSYDFTGTLTAYGGGNDDNLNTVKAGPGTVYIQKGADVLSVPEQHLIITGDTTDPVQKQTRTQISGTTRKDFQYDFLTLKGYAHTEVQGLTTIFILAKIHGDKTAWLYMRDKQILQAEFTEGIQNHFVTNINIKVDAEATLHVPLDLTVGGTMLDLSGQVTFNKLIVEDQGIVLQHSSSFTASYAQGRYTATSQPGIYALNYISLKHGSAFKPTIGLQLQVDMMEMKRYVKLYAEFIEITAGTLVLERGAQLNVVGKGNPADVPASAHGQGKNGGSHASSGGIGDGKNLTSASEPYGTIYKPIKPGAPGGSGGNGGGYIYIRVDELLLDGIIDASGATSSTGGGGSGGSIYVICEDILKGLGLMAANGGDASSSDAGGGSGGHIAVETKEDFYQGKYSASGGVSDATYGKGGPGSIYLKRMFSTGTSDKLIIDNKNGQKTFYATLNETSANLKFDEVDIYNYAKFQVVKDGVRRDLNIRRVNGDGTGLLRMQTNQVGTLERIEFGASTKSKLEINLELHDGGEFILSETTTILGKADVALDLDGIMRGVINLILGPNRVMRMGRNAVIVPIKQTSLSSQARVTFGMLQLDPGSSLEYDPDSGADMLVGTLNVKFASKITADYFNISCSKMDIELEAKLSAASTDRAKSNIADISIGSGKIISLNTGGAGHGGVGGGSKDVAGLSYGSLYKPTYPGSRTGILGGKGGGKIFIKVGDNIFNDGEISVNGSTSANGGGSGGSIYIEAYTIDGFGRFSSVGGSGTGTSGGGSAGRVAIYSRAKNGFEGDYLVFGGNGASDIQAGGGGTVYLEDIRNNIPYKCLLLDNMNHPVDKYATIDEEGIYEHNFHEVHVMNKASIQMSGNGLSVKMNIRKLFGDGSGLIHLHSNQVLIAEYKEASRNAFISGVNFALDEGSEIILPSITYIYGDGVQLNDYTEKRSINLHGRFTGVLYLVLGYESQFFLGPKSHTAVLGNGTYSRLDSEGEISFGSVDLRSFSSIKTVPDMTLKITAARIDSRYKSVLSAESISLQASVLNVEAGSKMTTSAVDRPGDTLDSSLGQGSSESTAYKTATGAGHATTGGGNFDSNYTAHPHNGRYYGSLYQPKERGSAGGQSYHGASGKGGGVIDLSIGLHLLVDGTLTVDASPGGLYAGGGSGGSISIRSPVLEGHGVLSAVGGDGACGGAGGRIMVNLTSEIYFHGDFKALGGSGSSNFIMSSGGPGSVYIQDTRHGLSHKQLLLDNLGRSWNYYYTLDEGTDTLYSFDEVSLVRNASLQIKTGHQQKKSLVVQKIHGDKTGRIHLRANQTAYLEEYQPQTKTPINLWVEDGAQVYLSPLVYILGLGEIAFNWNGEIIGVRHLRIVPGRRINIGPMAQTSIYQNGSYLEGVPGWFRFSSMELGANAVIGLPPPMSLKLTVGILDLKYNSEFKADMFIVEATDFYLEPLARLVCSGTASLVGKGHPVIKEAGAGHASAGGNGLTSKDKGGDAYGSLYEPTDPGSKGGGISGGRGGGALKLTVPAIFQLDGYISADGATGTDNSGGGSGGSVYIRAGHFRGHGKVSATGGQGHGSAGGGSGGRIAVHTLSSSEYRGFLVANGEKGTTTGDRGGPGSVFVEDRQGPYTWQSRLYIDGKSLKPAKPLVILERNPRHVTAGVINDNNGDLDFDHLLLQNEALLQIAEGSDNITSINLDLILGDGSGVLHMQSGQSFYIEYDEYSILRSSPPVRYDVDHGAKMYASADLRLIGKHQPVLRLGGHLAGVMNLTLEEGRVVQIGENATNSRIKDGKHVILDNGTLVLSKLSLQANAKLNYQVGRFQLDVSEVMMRHGSKISADILSMSVSTLHLAGEATLDVSARGGTGRTENQGYTLNNIGTGAGHGGYGGGANLHNYTQGKPYGSYKTPHDTGSSGGGTAGGLGGGIITLNVAQSLHCDGVISSLGGDATENNSGGGSGGSIYIVTTNFSGHGLITTEGGDGYVLGFGGAGGRIAVHVAWFKEYTGDFVAYGGLGGSGNTNEGKNGAAGTVYFTDSNTGLTGKKIINTTNGIQYEDGFTKLLINNDNRNHIVPTVVMSDTESNIFEFDQLDAYNHAVLWMDGGNSQLIVHKFDGDRTGLMHLLEGQILHVEYKESTTGYTVAPVSYKIEKGTEIRLPSTVIMLGTRTELKGLITNVHNLTIAEGANIVFHSTAQTALLEGGNFTHMTVPGNISFSHLTIQRSSLATLTDVTAGLVLHIIKVSIKYEGEMRLNRGTIYSDEGVVESLGFLSVDHMGYSAESGLGAGRTGIGGIGYGGSHGGHGGAPKPEFGGTPYDSVYKPEHAGSGGGNGGGVGGRGGGYLHWVNGKNLWIDGEVSAQGEAGQTGNGGGGSGGGILIKTLNFTGYGHLDCSGGNGSQQGSGGGGSGGRIAVQIGFSNKFTGRLNVVGGLGSGGVPSGAAGTVYLEETARGPQYADIKHDKFTNKTIVVATHRRLEISNDDIDKFRYSGHAEPWLYTVVNEDAEEYEFDEALLEKHANILFEYPKVSSNLTVTIHKFYGDRTGVLRLRKNQHLYVEVVYSVTNETVAPCSYIIEEGSEIIFPKIVSLLGTRTVLAGLITGVQELQIRGGADVVFNSTAHTALVENGIYKLITPQGNFSFSVLRVMRNSKAEFRQISVPMSITVSDFLVKYEGLLLMNFVELYSAYAHIESQGTFDMDGVGYGPEQGSGAGHTLLDGTGLGAGHGGWGGGPGPEYGGDPYNSIYRPMEPGSGGGNGAGVGGSGGGYLVWHIGDLLEMNGLLTLQGTAGSGGNAGGGSGGSVYLTATNITGHGVIAVNGANGVGKGGGGAGGRVSITCKLRYQYGGKFHNFGGNGAGRYFSSHAGASGTTYKEENSRELEYREKKFDKVLNTTILAVDRTYIHSDNWGIYSPAATLIQDPPRDSYKFYEMELTGSARMMIFHPDNVTKINVTVDYFLGDKTGQLHLKQNQTVFVEVIESVTNKTEAPCSFIIEYGATIVLPAIFHMLGTNSTLGGMIVNVHDLYIEYGAWAEFLSTATTALWENSKIFGISDEGNFNFGKLFIKLGGNAGFLQIEHEMSLNCSEIKVKYQGNLYMNDADLYSSFAWIESEGVFHLNGHGHGPEAGPGAGSIINNIGSGAGHGGYGGGSDPTQAAEPYGSVASPHEAGSGGGNGQGLGGKGGGILFWQVGQYIELNGLLALQGTDGQGTSAGGGSGGSLLIHTTNMTGHGEINVEGGDGSGLGGGGAGGRVGIHCRYRYSYGGLFTNHGGLGGTGHTASHGGAAGTTYVEENKRPQQYRILKYLHGTNNTYLQVDHR</sequence>
<dbReference type="EMBL" id="JAEAOA010000362">
    <property type="protein sequence ID" value="KAK3576663.1"/>
    <property type="molecule type" value="Genomic_DNA"/>
</dbReference>
<reference evidence="2" key="1">
    <citation type="journal article" date="2021" name="Genome Biol. Evol.">
        <title>A High-Quality Reference Genome for a Parasitic Bivalve with Doubly Uniparental Inheritance (Bivalvia: Unionida).</title>
        <authorList>
            <person name="Smith C.H."/>
        </authorList>
    </citation>
    <scope>NUCLEOTIDE SEQUENCE</scope>
    <source>
        <strain evidence="2">CHS0354</strain>
    </source>
</reference>
<feature type="region of interest" description="Disordered" evidence="1">
    <location>
        <begin position="472"/>
        <end position="501"/>
    </location>
</feature>
<feature type="region of interest" description="Disordered" evidence="1">
    <location>
        <begin position="3357"/>
        <end position="3398"/>
    </location>
</feature>
<feature type="region of interest" description="Disordered" evidence="1">
    <location>
        <begin position="3740"/>
        <end position="3766"/>
    </location>
</feature>
<feature type="compositionally biased region" description="Gly residues" evidence="1">
    <location>
        <begin position="3389"/>
        <end position="3398"/>
    </location>
</feature>
<evidence type="ECO:0008006" key="4">
    <source>
        <dbReference type="Google" id="ProtNLM"/>
    </source>
</evidence>
<feature type="compositionally biased region" description="Polar residues" evidence="1">
    <location>
        <begin position="4529"/>
        <end position="4540"/>
    </location>
</feature>
<reference evidence="2" key="3">
    <citation type="submission" date="2023-05" db="EMBL/GenBank/DDBJ databases">
        <authorList>
            <person name="Smith C.H."/>
        </authorList>
    </citation>
    <scope>NUCLEOTIDE SEQUENCE</scope>
    <source>
        <strain evidence="2">CHS0354</strain>
        <tissue evidence="2">Mantle</tissue>
    </source>
</reference>
<organism evidence="2 3">
    <name type="scientific">Potamilus streckersoni</name>
    <dbReference type="NCBI Taxonomy" id="2493646"/>
    <lineage>
        <taxon>Eukaryota</taxon>
        <taxon>Metazoa</taxon>
        <taxon>Spiralia</taxon>
        <taxon>Lophotrochozoa</taxon>
        <taxon>Mollusca</taxon>
        <taxon>Bivalvia</taxon>
        <taxon>Autobranchia</taxon>
        <taxon>Heteroconchia</taxon>
        <taxon>Palaeoheterodonta</taxon>
        <taxon>Unionida</taxon>
        <taxon>Unionoidea</taxon>
        <taxon>Unionidae</taxon>
        <taxon>Ambleminae</taxon>
        <taxon>Lampsilini</taxon>
        <taxon>Potamilus</taxon>
    </lineage>
</organism>
<dbReference type="Proteomes" id="UP001195483">
    <property type="component" value="Unassembled WGS sequence"/>
</dbReference>
<feature type="region of interest" description="Disordered" evidence="1">
    <location>
        <begin position="4522"/>
        <end position="4541"/>
    </location>
</feature>
<proteinExistence type="predicted"/>
<name>A0AAE0RNK1_9BIVA</name>
<feature type="region of interest" description="Disordered" evidence="1">
    <location>
        <begin position="5763"/>
        <end position="5794"/>
    </location>
</feature>
<feature type="region of interest" description="Disordered" evidence="1">
    <location>
        <begin position="4958"/>
        <end position="4978"/>
    </location>
</feature>
<comment type="caution">
    <text evidence="2">The sequence shown here is derived from an EMBL/GenBank/DDBJ whole genome shotgun (WGS) entry which is preliminary data.</text>
</comment>
<feature type="compositionally biased region" description="Low complexity" evidence="1">
    <location>
        <begin position="3367"/>
        <end position="3376"/>
    </location>
</feature>
<feature type="region of interest" description="Disordered" evidence="1">
    <location>
        <begin position="5030"/>
        <end position="5051"/>
    </location>
</feature>
<gene>
    <name evidence="2" type="ORF">CHS0354_004948</name>
</gene>
<feature type="region of interest" description="Disordered" evidence="1">
    <location>
        <begin position="6601"/>
        <end position="6633"/>
    </location>
</feature>
<feature type="compositionally biased region" description="Gly residues" evidence="1">
    <location>
        <begin position="3357"/>
        <end position="3366"/>
    </location>
</feature>
<evidence type="ECO:0000313" key="2">
    <source>
        <dbReference type="EMBL" id="KAK3576663.1"/>
    </source>
</evidence>
<evidence type="ECO:0000313" key="3">
    <source>
        <dbReference type="Proteomes" id="UP001195483"/>
    </source>
</evidence>
<dbReference type="PANTHER" id="PTHR31513">
    <property type="entry name" value="EPHRIN TYPE-B RECEPTOR"/>
    <property type="match status" value="1"/>
</dbReference>
<accession>A0AAE0RNK1</accession>
<keyword evidence="3" id="KW-1185">Reference proteome</keyword>
<evidence type="ECO:0000256" key="1">
    <source>
        <dbReference type="SAM" id="MobiDB-lite"/>
    </source>
</evidence>
<reference evidence="2" key="2">
    <citation type="journal article" date="2021" name="Genome Biol. Evol.">
        <title>Developing a high-quality reference genome for a parasitic bivalve with doubly uniparental inheritance (Bivalvia: Unionida).</title>
        <authorList>
            <person name="Smith C.H."/>
        </authorList>
    </citation>
    <scope>NUCLEOTIDE SEQUENCE</scope>
    <source>
        <strain evidence="2">CHS0354</strain>
        <tissue evidence="2">Mantle</tissue>
    </source>
</reference>
<dbReference type="PANTHER" id="PTHR31513:SF2">
    <property type="entry name" value="MRAZ"/>
    <property type="match status" value="1"/>
</dbReference>
<protein>
    <recommendedName>
        <fullName evidence="4">Tenascin-X</fullName>
    </recommendedName>
</protein>